<name>A0A9P6ZFV0_9AGAM</name>
<feature type="compositionally biased region" description="Basic and acidic residues" evidence="1">
    <location>
        <begin position="314"/>
        <end position="324"/>
    </location>
</feature>
<accession>A0A9P6ZFV0</accession>
<protein>
    <submittedName>
        <fullName evidence="2">Uncharacterized protein</fullName>
    </submittedName>
</protein>
<feature type="compositionally biased region" description="Acidic residues" evidence="1">
    <location>
        <begin position="351"/>
        <end position="367"/>
    </location>
</feature>
<reference evidence="2" key="1">
    <citation type="journal article" date="2020" name="New Phytol.">
        <title>Comparative genomics reveals dynamic genome evolution in host specialist ectomycorrhizal fungi.</title>
        <authorList>
            <person name="Lofgren L.A."/>
            <person name="Nguyen N.H."/>
            <person name="Vilgalys R."/>
            <person name="Ruytinx J."/>
            <person name="Liao H.L."/>
            <person name="Branco S."/>
            <person name="Kuo A."/>
            <person name="LaButti K."/>
            <person name="Lipzen A."/>
            <person name="Andreopoulos W."/>
            <person name="Pangilinan J."/>
            <person name="Riley R."/>
            <person name="Hundley H."/>
            <person name="Na H."/>
            <person name="Barry K."/>
            <person name="Grigoriev I.V."/>
            <person name="Stajich J.E."/>
            <person name="Kennedy P.G."/>
        </authorList>
    </citation>
    <scope>NUCLEOTIDE SEQUENCE</scope>
    <source>
        <strain evidence="2">DOB743</strain>
    </source>
</reference>
<evidence type="ECO:0000256" key="1">
    <source>
        <dbReference type="SAM" id="MobiDB-lite"/>
    </source>
</evidence>
<sequence length="493" mass="55704">RAKSRQFKVALDEAWNQLGDATKTIASAHHKSIRRVQNELYIGHGILRSRRTKPNMWNAFCWKKNQDSENRNQGRDTLKQLVREHKDEYSALSKEEREVLLKEYADWTKMKTTGTRTSTKSKIIDITQTLKAVENELNSLRCRTGAETILYTTRGSTDLPLRGVTFTTKGVEHFMHSVMSIDNQDLVSKMEGFAIQGIKGAAKNHQDRVSDACSAIHEIINSGLRKITGDPRVNMQWTHYFRNIIRRYQVMIVGWPDNIPFVNLSKVSSALPELERLFDLWDTCITCWKTLTDEEFTKMCQEHNEKLKSGEIEDIRRWTQSDKGMKRKRPAATNSNDGNTAQRKKYKSAETIEDSDKENDEDNGEDNGGERTPPPSPDQPSNATPNLTFEPPIPTPNLTFEPSIATPNFFAPHATGSSLDANTHFTFPPYVPDSSLDSNNHPNGLTQLGAFNCEAALDRLDQIYGSGSAPSLSADVDNSMFDFTNINMFGSTF</sequence>
<dbReference type="AlphaFoldDB" id="A0A9P6ZFV0"/>
<feature type="region of interest" description="Disordered" evidence="1">
    <location>
        <begin position="314"/>
        <end position="401"/>
    </location>
</feature>
<gene>
    <name evidence="2" type="ORF">EV702DRAFT_982119</name>
</gene>
<evidence type="ECO:0000313" key="2">
    <source>
        <dbReference type="EMBL" id="KAG1764284.1"/>
    </source>
</evidence>
<dbReference type="EMBL" id="JABBWD010000128">
    <property type="protein sequence ID" value="KAG1764284.1"/>
    <property type="molecule type" value="Genomic_DNA"/>
</dbReference>
<proteinExistence type="predicted"/>
<feature type="non-terminal residue" evidence="2">
    <location>
        <position position="1"/>
    </location>
</feature>
<feature type="compositionally biased region" description="Polar residues" evidence="1">
    <location>
        <begin position="332"/>
        <end position="341"/>
    </location>
</feature>
<keyword evidence="3" id="KW-1185">Reference proteome</keyword>
<evidence type="ECO:0000313" key="3">
    <source>
        <dbReference type="Proteomes" id="UP000714275"/>
    </source>
</evidence>
<dbReference type="OrthoDB" id="2685591at2759"/>
<organism evidence="2 3">
    <name type="scientific">Suillus placidus</name>
    <dbReference type="NCBI Taxonomy" id="48579"/>
    <lineage>
        <taxon>Eukaryota</taxon>
        <taxon>Fungi</taxon>
        <taxon>Dikarya</taxon>
        <taxon>Basidiomycota</taxon>
        <taxon>Agaricomycotina</taxon>
        <taxon>Agaricomycetes</taxon>
        <taxon>Agaricomycetidae</taxon>
        <taxon>Boletales</taxon>
        <taxon>Suillineae</taxon>
        <taxon>Suillaceae</taxon>
        <taxon>Suillus</taxon>
    </lineage>
</organism>
<dbReference type="Proteomes" id="UP000714275">
    <property type="component" value="Unassembled WGS sequence"/>
</dbReference>
<comment type="caution">
    <text evidence="2">The sequence shown here is derived from an EMBL/GenBank/DDBJ whole genome shotgun (WGS) entry which is preliminary data.</text>
</comment>